<evidence type="ECO:0000313" key="1">
    <source>
        <dbReference type="EMBL" id="TYZ25060.1"/>
    </source>
</evidence>
<gene>
    <name evidence="1" type="ORF">FZ040_03270</name>
</gene>
<sequence>MNYLKIESGKGYFLGEDGEYKLIDSIRKEDILRLLEAAVSADVDFEMDEMNKDNIQNQAHIIIYSNIYEKFLELQSNKNCFWDECKDLYREALNKYKSDS</sequence>
<evidence type="ECO:0000313" key="2">
    <source>
        <dbReference type="Proteomes" id="UP000323646"/>
    </source>
</evidence>
<name>A0A5D6WB86_9FIRM</name>
<dbReference type="RefSeq" id="WP_149170674.1">
    <property type="nucleotide sequence ID" value="NZ_VTOY01000001.1"/>
</dbReference>
<reference evidence="1 2" key="1">
    <citation type="submission" date="2019-08" db="EMBL/GenBank/DDBJ databases">
        <title>Selenomonas sp. mPRGC5 and Selenomonas sp. mPRGC8 isolated from ruminal fluid of dairy goat (Capra hircus).</title>
        <authorList>
            <person name="Poothong S."/>
            <person name="Nuengjamnong C."/>
            <person name="Tanasupawat S."/>
        </authorList>
    </citation>
    <scope>NUCLEOTIDE SEQUENCE [LARGE SCALE GENOMIC DNA]</scope>
    <source>
        <strain evidence="2">mPRGC5</strain>
    </source>
</reference>
<protein>
    <submittedName>
        <fullName evidence="1">Uncharacterized protein</fullName>
    </submittedName>
</protein>
<proteinExistence type="predicted"/>
<comment type="caution">
    <text evidence="1">The sequence shown here is derived from an EMBL/GenBank/DDBJ whole genome shotgun (WGS) entry which is preliminary data.</text>
</comment>
<keyword evidence="2" id="KW-1185">Reference proteome</keyword>
<dbReference type="OrthoDB" id="1099280at2"/>
<dbReference type="AlphaFoldDB" id="A0A5D6WB86"/>
<dbReference type="Proteomes" id="UP000323646">
    <property type="component" value="Unassembled WGS sequence"/>
</dbReference>
<dbReference type="EMBL" id="VTOY01000001">
    <property type="protein sequence ID" value="TYZ25060.1"/>
    <property type="molecule type" value="Genomic_DNA"/>
</dbReference>
<organism evidence="1 2">
    <name type="scientific">Selenomonas ruminis</name>
    <dbReference type="NCBI Taxonomy" id="2593411"/>
    <lineage>
        <taxon>Bacteria</taxon>
        <taxon>Bacillati</taxon>
        <taxon>Bacillota</taxon>
        <taxon>Negativicutes</taxon>
        <taxon>Selenomonadales</taxon>
        <taxon>Selenomonadaceae</taxon>
        <taxon>Selenomonas</taxon>
    </lineage>
</organism>
<accession>A0A5D6WB86</accession>